<feature type="domain" description="DNA primase/polymerase bifunctional N-terminal" evidence="1">
    <location>
        <begin position="10"/>
        <end position="189"/>
    </location>
</feature>
<comment type="caution">
    <text evidence="2">The sequence shown here is derived from an EMBL/GenBank/DDBJ whole genome shotgun (WGS) entry which is preliminary data.</text>
</comment>
<dbReference type="Proteomes" id="UP001165685">
    <property type="component" value="Unassembled WGS sequence"/>
</dbReference>
<dbReference type="EMBL" id="JAQFWP010000011">
    <property type="protein sequence ID" value="MDA2804467.1"/>
    <property type="molecule type" value="Genomic_DNA"/>
</dbReference>
<dbReference type="InterPro" id="IPR015330">
    <property type="entry name" value="DNA_primase/pol_bifunc_N"/>
</dbReference>
<dbReference type="SMART" id="SM00943">
    <property type="entry name" value="Prim-Pol"/>
    <property type="match status" value="1"/>
</dbReference>
<keyword evidence="3" id="KW-1185">Reference proteome</keyword>
<gene>
    <name evidence="2" type="ORF">O4U47_08085</name>
</gene>
<dbReference type="RefSeq" id="WP_270677014.1">
    <property type="nucleotide sequence ID" value="NZ_JAQFWP010000011.1"/>
</dbReference>
<sequence length="310" mass="31966">MPGFDPVDYPLAAARRGWHVFPLAPGTKNRQLVKWSRTATTDPGTVRTWWARWPDANYGIATGPSGLVVIDLDTPDPGEHPPEPWRRPGITDGADVLAALAEHAGADTGELLGTFTVATASGGTHLYYTAPPGQQLGNTAGDRGRGLGWLIDTRAVGGYVVGPGSTTRTGAYRATSPPGTPVAPLPAWIAEHLKPPPTASADAVLADVATADRRRTAYATAALRGEAAKVARAVCGERNTSLYVAAVSLGQLAAKGLLEPGEITAVLTRAAQAAGAAGGAPDSPSQIAATIRSGLTKGLQIPRRTRQGAI</sequence>
<organism evidence="2 3">
    <name type="scientific">Nocardiopsis suaedae</name>
    <dbReference type="NCBI Taxonomy" id="3018444"/>
    <lineage>
        <taxon>Bacteria</taxon>
        <taxon>Bacillati</taxon>
        <taxon>Actinomycetota</taxon>
        <taxon>Actinomycetes</taxon>
        <taxon>Streptosporangiales</taxon>
        <taxon>Nocardiopsidaceae</taxon>
        <taxon>Nocardiopsis</taxon>
    </lineage>
</organism>
<evidence type="ECO:0000259" key="1">
    <source>
        <dbReference type="SMART" id="SM00943"/>
    </source>
</evidence>
<dbReference type="Pfam" id="PF09250">
    <property type="entry name" value="Prim-Pol"/>
    <property type="match status" value="1"/>
</dbReference>
<proteinExistence type="predicted"/>
<evidence type="ECO:0000313" key="3">
    <source>
        <dbReference type="Proteomes" id="UP001165685"/>
    </source>
</evidence>
<name>A0ABT4TIE2_9ACTN</name>
<dbReference type="CDD" id="cd04859">
    <property type="entry name" value="Prim_Pol"/>
    <property type="match status" value="1"/>
</dbReference>
<dbReference type="SUPFAM" id="SSF56747">
    <property type="entry name" value="Prim-pol domain"/>
    <property type="match status" value="1"/>
</dbReference>
<protein>
    <submittedName>
        <fullName evidence="2">Bifunctional DNA primase/polymerase</fullName>
    </submittedName>
</protein>
<evidence type="ECO:0000313" key="2">
    <source>
        <dbReference type="EMBL" id="MDA2804467.1"/>
    </source>
</evidence>
<accession>A0ABT4TIE2</accession>
<reference evidence="2" key="1">
    <citation type="submission" date="2023-01" db="EMBL/GenBank/DDBJ databases">
        <title>Draft genome sequence of Nocardiopsis sp. LSu2-4 isolated from halophytes.</title>
        <authorList>
            <person name="Duangmal K."/>
            <person name="Chantavorakit T."/>
        </authorList>
    </citation>
    <scope>NUCLEOTIDE SEQUENCE</scope>
    <source>
        <strain evidence="2">LSu2-4</strain>
    </source>
</reference>